<dbReference type="SMART" id="SM00020">
    <property type="entry name" value="Tryp_SPc"/>
    <property type="match status" value="1"/>
</dbReference>
<accession>A0A7R9NUZ4</accession>
<dbReference type="PROSITE" id="PS00135">
    <property type="entry name" value="TRYPSIN_SER"/>
    <property type="match status" value="1"/>
</dbReference>
<dbReference type="Gene3D" id="2.40.10.10">
    <property type="entry name" value="Trypsin-like serine proteases"/>
    <property type="match status" value="1"/>
</dbReference>
<dbReference type="InterPro" id="IPR001314">
    <property type="entry name" value="Peptidase_S1A"/>
</dbReference>
<dbReference type="InterPro" id="IPR033116">
    <property type="entry name" value="TRYPSIN_SER"/>
</dbReference>
<dbReference type="InterPro" id="IPR051487">
    <property type="entry name" value="Ser/Thr_Proteases_Immune/Dev"/>
</dbReference>
<dbReference type="PROSITE" id="PS00134">
    <property type="entry name" value="TRYPSIN_HIS"/>
    <property type="match status" value="1"/>
</dbReference>
<reference evidence="5" key="1">
    <citation type="submission" date="2020-11" db="EMBL/GenBank/DDBJ databases">
        <authorList>
            <person name="Tran Van P."/>
        </authorList>
    </citation>
    <scope>NUCLEOTIDE SEQUENCE</scope>
</reference>
<dbReference type="InterPro" id="IPR009003">
    <property type="entry name" value="Peptidase_S1_PA"/>
</dbReference>
<dbReference type="GO" id="GO:0006508">
    <property type="term" value="P:proteolysis"/>
    <property type="evidence" value="ECO:0007669"/>
    <property type="project" value="UniProtKB-KW"/>
</dbReference>
<dbReference type="AlphaFoldDB" id="A0A7R9NUZ4"/>
<evidence type="ECO:0000259" key="4">
    <source>
        <dbReference type="PROSITE" id="PS50240"/>
    </source>
</evidence>
<dbReference type="InterPro" id="IPR018114">
    <property type="entry name" value="TRYPSIN_HIS"/>
</dbReference>
<keyword evidence="1" id="KW-1015">Disulfide bond</keyword>
<keyword evidence="3" id="KW-0720">Serine protease</keyword>
<dbReference type="PROSITE" id="PS50240">
    <property type="entry name" value="TRYPSIN_DOM"/>
    <property type="match status" value="1"/>
</dbReference>
<dbReference type="GO" id="GO:0004252">
    <property type="term" value="F:serine-type endopeptidase activity"/>
    <property type="evidence" value="ECO:0007669"/>
    <property type="project" value="InterPro"/>
</dbReference>
<keyword evidence="3" id="KW-0378">Hydrolase</keyword>
<dbReference type="SUPFAM" id="SSF50494">
    <property type="entry name" value="Trypsin-like serine proteases"/>
    <property type="match status" value="1"/>
</dbReference>
<organism evidence="5">
    <name type="scientific">Timema tahoe</name>
    <dbReference type="NCBI Taxonomy" id="61484"/>
    <lineage>
        <taxon>Eukaryota</taxon>
        <taxon>Metazoa</taxon>
        <taxon>Ecdysozoa</taxon>
        <taxon>Arthropoda</taxon>
        <taxon>Hexapoda</taxon>
        <taxon>Insecta</taxon>
        <taxon>Pterygota</taxon>
        <taxon>Neoptera</taxon>
        <taxon>Polyneoptera</taxon>
        <taxon>Phasmatodea</taxon>
        <taxon>Timematodea</taxon>
        <taxon>Timematoidea</taxon>
        <taxon>Timematidae</taxon>
        <taxon>Timema</taxon>
    </lineage>
</organism>
<comment type="similarity">
    <text evidence="2">Belongs to the peptidase S1 family. CLIP subfamily.</text>
</comment>
<protein>
    <recommendedName>
        <fullName evidence="4">Peptidase S1 domain-containing protein</fullName>
    </recommendedName>
</protein>
<dbReference type="CDD" id="cd00190">
    <property type="entry name" value="Tryp_SPc"/>
    <property type="match status" value="1"/>
</dbReference>
<evidence type="ECO:0000256" key="2">
    <source>
        <dbReference type="ARBA" id="ARBA00024195"/>
    </source>
</evidence>
<dbReference type="PRINTS" id="PR00722">
    <property type="entry name" value="CHYMOTRYPSIN"/>
</dbReference>
<keyword evidence="3" id="KW-0645">Protease</keyword>
<feature type="domain" description="Peptidase S1" evidence="4">
    <location>
        <begin position="72"/>
        <end position="359"/>
    </location>
</feature>
<sequence>MDLRARCEQATSTLRTIRGDPPAVGFSNEHKGIRESSLGNVCCVLASMENWSEESVFQLIESCKQTQCFMGPQGGKDKNYYKKNLKEDAWKDITTLAGQAEDLALEHNGELFCGSSAIGDYWVLTAGHCIFFSNPENIKVRAGSLQQGKNGTLHKVAEFVSHPKFDLSVDIDNDIGLIKLKDPLSSNPYVKYVGLPDQGEPTPIGSRLVVAGWGCTKPPKLADQYRVLSSFFRHQSHSSPHYYTSYGSSSRPAPEDRFMEGGTSPVLKKAYADVLEPAKCEEHPMMTGTHVVSNNMICAMQEGHTAYKGDSGGPLFDQIDGKIKQIGVVSWGDYLGHQSLPTVYAKVSQFRLWIFLKTNI</sequence>
<gene>
    <name evidence="5" type="ORF">TTEB3V08_LOCUS5232</name>
</gene>
<proteinExistence type="inferred from homology"/>
<dbReference type="InterPro" id="IPR001254">
    <property type="entry name" value="Trypsin_dom"/>
</dbReference>
<dbReference type="FunFam" id="2.40.10.10:FF:000068">
    <property type="entry name" value="transmembrane protease serine 2"/>
    <property type="match status" value="1"/>
</dbReference>
<dbReference type="Pfam" id="PF00089">
    <property type="entry name" value="Trypsin"/>
    <property type="match status" value="2"/>
</dbReference>
<name>A0A7R9NUZ4_9NEOP</name>
<evidence type="ECO:0000313" key="5">
    <source>
        <dbReference type="EMBL" id="CAD7457227.1"/>
    </source>
</evidence>
<dbReference type="InterPro" id="IPR043504">
    <property type="entry name" value="Peptidase_S1_PA_chymotrypsin"/>
</dbReference>
<evidence type="ECO:0000256" key="3">
    <source>
        <dbReference type="RuleBase" id="RU363034"/>
    </source>
</evidence>
<dbReference type="PANTHER" id="PTHR24256">
    <property type="entry name" value="TRYPTASE-RELATED"/>
    <property type="match status" value="1"/>
</dbReference>
<dbReference type="EMBL" id="OE001614">
    <property type="protein sequence ID" value="CAD7457227.1"/>
    <property type="molecule type" value="Genomic_DNA"/>
</dbReference>
<evidence type="ECO:0000256" key="1">
    <source>
        <dbReference type="ARBA" id="ARBA00023157"/>
    </source>
</evidence>